<organism evidence="3 4">
    <name type="scientific">Galendromus occidentalis</name>
    <name type="common">western predatory mite</name>
    <dbReference type="NCBI Taxonomy" id="34638"/>
    <lineage>
        <taxon>Eukaryota</taxon>
        <taxon>Metazoa</taxon>
        <taxon>Ecdysozoa</taxon>
        <taxon>Arthropoda</taxon>
        <taxon>Chelicerata</taxon>
        <taxon>Arachnida</taxon>
        <taxon>Acari</taxon>
        <taxon>Parasitiformes</taxon>
        <taxon>Mesostigmata</taxon>
        <taxon>Gamasina</taxon>
        <taxon>Phytoseioidea</taxon>
        <taxon>Phytoseiidae</taxon>
        <taxon>Typhlodrominae</taxon>
        <taxon>Galendromus</taxon>
    </lineage>
</organism>
<feature type="compositionally biased region" description="Basic and acidic residues" evidence="1">
    <location>
        <begin position="228"/>
        <end position="244"/>
    </location>
</feature>
<evidence type="ECO:0000256" key="2">
    <source>
        <dbReference type="SAM" id="Phobius"/>
    </source>
</evidence>
<evidence type="ECO:0000256" key="1">
    <source>
        <dbReference type="SAM" id="MobiDB-lite"/>
    </source>
</evidence>
<feature type="compositionally biased region" description="Polar residues" evidence="1">
    <location>
        <begin position="245"/>
        <end position="260"/>
    </location>
</feature>
<keyword evidence="2" id="KW-0472">Membrane</keyword>
<evidence type="ECO:0000313" key="4">
    <source>
        <dbReference type="RefSeq" id="XP_028967780.1"/>
    </source>
</evidence>
<dbReference type="Proteomes" id="UP000694867">
    <property type="component" value="Unplaced"/>
</dbReference>
<feature type="region of interest" description="Disordered" evidence="1">
    <location>
        <begin position="371"/>
        <end position="407"/>
    </location>
</feature>
<feature type="transmembrane region" description="Helical" evidence="2">
    <location>
        <begin position="88"/>
        <end position="111"/>
    </location>
</feature>
<dbReference type="RefSeq" id="XP_028967780.1">
    <property type="nucleotide sequence ID" value="XM_029111947.1"/>
</dbReference>
<keyword evidence="2" id="KW-1133">Transmembrane helix</keyword>
<name>A0AAJ7SGS0_9ACAR</name>
<feature type="compositionally biased region" description="Polar residues" evidence="1">
    <location>
        <begin position="382"/>
        <end position="393"/>
    </location>
</feature>
<protein>
    <submittedName>
        <fullName evidence="4">Uncharacterized protein LOC100900313</fullName>
    </submittedName>
</protein>
<gene>
    <name evidence="4" type="primary">LOC100900313</name>
</gene>
<evidence type="ECO:0000313" key="3">
    <source>
        <dbReference type="Proteomes" id="UP000694867"/>
    </source>
</evidence>
<reference evidence="4" key="1">
    <citation type="submission" date="2025-08" db="UniProtKB">
        <authorList>
            <consortium name="RefSeq"/>
        </authorList>
    </citation>
    <scope>IDENTIFICATION</scope>
</reference>
<accession>A0AAJ7SGS0</accession>
<proteinExistence type="predicted"/>
<keyword evidence="3" id="KW-1185">Reference proteome</keyword>
<sequence>MEQHWADWSDAGLWQWAPDEEDDELVYFRCSSSGRCADLLPAPPEFVPPPPAPPGVCAAGLISDDLQFCPASQLMGDRALSSLLGPSALPVFTICCAILLTLTMVGIFLFCKHKKKVEHFLPCKSNQVPGAPGQSQISAPGINPLLLNSNHTATLHPFLQGDGLNPIELSDVKCGSYGQQGITTLPSAFRGIVTPSVISLNDPQRSQRRKPAGANKEQYNPIYEQVLDQDRQDDEHGSDLESGRKQSCSSDSMELNSNMQYGHGLEPKQSYYQSKTPLAFPPNGQGRGIPGQQPSQQQQQQANTLTRRTLLHPYQSTGPVTENIYAVIDDEVHQSPRLPYTMDRLNGCQRRMPVVSVQQPQRQYATGGRLPVGVNGGPRQMLPSQRQQAQYPSVYSEPQDMSPYSNT</sequence>
<dbReference type="KEGG" id="goe:100900313"/>
<feature type="region of interest" description="Disordered" evidence="1">
    <location>
        <begin position="199"/>
        <end position="304"/>
    </location>
</feature>
<dbReference type="GeneID" id="100900313"/>
<keyword evidence="2" id="KW-0812">Transmembrane</keyword>
<dbReference type="AlphaFoldDB" id="A0AAJ7SGS0"/>
<feature type="compositionally biased region" description="Low complexity" evidence="1">
    <location>
        <begin position="290"/>
        <end position="301"/>
    </location>
</feature>